<evidence type="ECO:0000256" key="3">
    <source>
        <dbReference type="ARBA" id="ARBA00022989"/>
    </source>
</evidence>
<accession>A0A512T3N1</accession>
<keyword evidence="4 6" id="KW-0472">Membrane</keyword>
<feature type="transmembrane region" description="Helical" evidence="6">
    <location>
        <begin position="28"/>
        <end position="47"/>
    </location>
</feature>
<protein>
    <recommendedName>
        <fullName evidence="7">O-antigen ligase-related domain-containing protein</fullName>
    </recommendedName>
</protein>
<evidence type="ECO:0000256" key="1">
    <source>
        <dbReference type="ARBA" id="ARBA00004141"/>
    </source>
</evidence>
<dbReference type="Proteomes" id="UP000321793">
    <property type="component" value="Unassembled WGS sequence"/>
</dbReference>
<organism evidence="8 9">
    <name type="scientific">Knoellia locipacati</name>
    <dbReference type="NCBI Taxonomy" id="882824"/>
    <lineage>
        <taxon>Bacteria</taxon>
        <taxon>Bacillati</taxon>
        <taxon>Actinomycetota</taxon>
        <taxon>Actinomycetes</taxon>
        <taxon>Micrococcales</taxon>
        <taxon>Intrasporangiaceae</taxon>
        <taxon>Knoellia</taxon>
    </lineage>
</organism>
<reference evidence="8 9" key="1">
    <citation type="submission" date="2019-07" db="EMBL/GenBank/DDBJ databases">
        <title>Whole genome shotgun sequence of Knoellia locipacati NBRC 109775.</title>
        <authorList>
            <person name="Hosoyama A."/>
            <person name="Uohara A."/>
            <person name="Ohji S."/>
            <person name="Ichikawa N."/>
        </authorList>
    </citation>
    <scope>NUCLEOTIDE SEQUENCE [LARGE SCALE GENOMIC DNA]</scope>
    <source>
        <strain evidence="8 9">NBRC 109775</strain>
    </source>
</reference>
<keyword evidence="9" id="KW-1185">Reference proteome</keyword>
<dbReference type="GO" id="GO:0016020">
    <property type="term" value="C:membrane"/>
    <property type="evidence" value="ECO:0007669"/>
    <property type="project" value="UniProtKB-SubCell"/>
</dbReference>
<sequence length="355" mass="35767">MAIVALALWLVWAVLAAAAHGELLPVSSPYVLSTLALGGGVVLGDVVSRAVPTAHVAMGVVALVALLLVATLVSPGVTGLPLGYANANAALAIQAMALSGLLLVRVRPNRRWVLMGAVAAAFVVLALSRSTAATALAVALVPVLWWAAGRGSAARRAEAPSTASSRRAPLVAGLVSGAAAIAVVWLARTDEWPSGLEAALSTARHTLWRDALSGATSHPLVGVGPGHLAEVSSLSTDVDLGAAHSAVLQVGAETGWPGVVLLALLTGTTLAWASHRGAAAATIGSSAVAAFTVHAQIDHLLEFAPLLLLLGIVVGVAGAPARSEQLDVAEGERPVAGRGRGPGEWSRREDRSLPG</sequence>
<evidence type="ECO:0000259" key="7">
    <source>
        <dbReference type="Pfam" id="PF04932"/>
    </source>
</evidence>
<feature type="transmembrane region" description="Helical" evidence="6">
    <location>
        <begin position="133"/>
        <end position="149"/>
    </location>
</feature>
<name>A0A512T3N1_9MICO</name>
<feature type="transmembrane region" description="Helical" evidence="6">
    <location>
        <begin position="111"/>
        <end position="127"/>
    </location>
</feature>
<dbReference type="Pfam" id="PF04932">
    <property type="entry name" value="Wzy_C"/>
    <property type="match status" value="1"/>
</dbReference>
<feature type="region of interest" description="Disordered" evidence="5">
    <location>
        <begin position="325"/>
        <end position="355"/>
    </location>
</feature>
<evidence type="ECO:0000256" key="4">
    <source>
        <dbReference type="ARBA" id="ARBA00023136"/>
    </source>
</evidence>
<evidence type="ECO:0000256" key="6">
    <source>
        <dbReference type="SAM" id="Phobius"/>
    </source>
</evidence>
<feature type="transmembrane region" description="Helical" evidence="6">
    <location>
        <begin position="170"/>
        <end position="187"/>
    </location>
</feature>
<dbReference type="EMBL" id="BKBA01000011">
    <property type="protein sequence ID" value="GEQ14814.1"/>
    <property type="molecule type" value="Genomic_DNA"/>
</dbReference>
<comment type="caution">
    <text evidence="8">The sequence shown here is derived from an EMBL/GenBank/DDBJ whole genome shotgun (WGS) entry which is preliminary data.</text>
</comment>
<feature type="transmembrane region" description="Helical" evidence="6">
    <location>
        <begin position="54"/>
        <end position="73"/>
    </location>
</feature>
<proteinExistence type="predicted"/>
<keyword evidence="2 6" id="KW-0812">Transmembrane</keyword>
<dbReference type="AlphaFoldDB" id="A0A512T3N1"/>
<evidence type="ECO:0000313" key="9">
    <source>
        <dbReference type="Proteomes" id="UP000321793"/>
    </source>
</evidence>
<comment type="subcellular location">
    <subcellularLocation>
        <location evidence="1">Membrane</location>
        <topology evidence="1">Multi-pass membrane protein</topology>
    </subcellularLocation>
</comment>
<feature type="compositionally biased region" description="Basic and acidic residues" evidence="5">
    <location>
        <begin position="345"/>
        <end position="355"/>
    </location>
</feature>
<evidence type="ECO:0000256" key="5">
    <source>
        <dbReference type="SAM" id="MobiDB-lite"/>
    </source>
</evidence>
<keyword evidence="3 6" id="KW-1133">Transmembrane helix</keyword>
<gene>
    <name evidence="8" type="ORF">KLO01_28610</name>
</gene>
<evidence type="ECO:0000256" key="2">
    <source>
        <dbReference type="ARBA" id="ARBA00022692"/>
    </source>
</evidence>
<evidence type="ECO:0000313" key="8">
    <source>
        <dbReference type="EMBL" id="GEQ14814.1"/>
    </source>
</evidence>
<feature type="transmembrane region" description="Helical" evidence="6">
    <location>
        <begin position="85"/>
        <end position="104"/>
    </location>
</feature>
<dbReference type="OrthoDB" id="3734424at2"/>
<feature type="domain" description="O-antigen ligase-related" evidence="7">
    <location>
        <begin position="117"/>
        <end position="262"/>
    </location>
</feature>
<dbReference type="RefSeq" id="WP_147066298.1">
    <property type="nucleotide sequence ID" value="NZ_BAABDN010000003.1"/>
</dbReference>
<dbReference type="InterPro" id="IPR007016">
    <property type="entry name" value="O-antigen_ligase-rel_domated"/>
</dbReference>